<dbReference type="Proteomes" id="UP000199518">
    <property type="component" value="Unassembled WGS sequence"/>
</dbReference>
<accession>A0A1I3R5H1</accession>
<dbReference type="AlphaFoldDB" id="A0A1I3R5H1"/>
<evidence type="ECO:0000256" key="1">
    <source>
        <dbReference type="SAM" id="MobiDB-lite"/>
    </source>
</evidence>
<feature type="region of interest" description="Disordered" evidence="1">
    <location>
        <begin position="116"/>
        <end position="150"/>
    </location>
</feature>
<gene>
    <name evidence="2" type="ORF">SAMN05421753_12019</name>
</gene>
<evidence type="ECO:0000313" key="2">
    <source>
        <dbReference type="EMBL" id="SFJ41854.1"/>
    </source>
</evidence>
<name>A0A1I3R5H1_9PLAN</name>
<dbReference type="RefSeq" id="WP_092055540.1">
    <property type="nucleotide sequence ID" value="NZ_FOQD01000020.1"/>
</dbReference>
<protein>
    <submittedName>
        <fullName evidence="2">Uncharacterized protein</fullName>
    </submittedName>
</protein>
<organism evidence="2 3">
    <name type="scientific">Planctomicrobium piriforme</name>
    <dbReference type="NCBI Taxonomy" id="1576369"/>
    <lineage>
        <taxon>Bacteria</taxon>
        <taxon>Pseudomonadati</taxon>
        <taxon>Planctomycetota</taxon>
        <taxon>Planctomycetia</taxon>
        <taxon>Planctomycetales</taxon>
        <taxon>Planctomycetaceae</taxon>
        <taxon>Planctomicrobium</taxon>
    </lineage>
</organism>
<evidence type="ECO:0000313" key="3">
    <source>
        <dbReference type="Proteomes" id="UP000199518"/>
    </source>
</evidence>
<sequence length="150" mass="16426">METRTEIVHPAPTMVGADDVAGANPAPPTASHAARLRRVHDYQARSLEKSDSLEANLGSINSGLMCVALWLDEMIEHAMASGPRDIERLARIFPAIEMHLRVTRQVDRFAQIELRAQEARQPKPPSPQAAVPCLEHSVQGDIGQSEDSES</sequence>
<keyword evidence="3" id="KW-1185">Reference proteome</keyword>
<proteinExistence type="predicted"/>
<dbReference type="EMBL" id="FOQD01000020">
    <property type="protein sequence ID" value="SFJ41854.1"/>
    <property type="molecule type" value="Genomic_DNA"/>
</dbReference>
<reference evidence="3" key="1">
    <citation type="submission" date="2016-10" db="EMBL/GenBank/DDBJ databases">
        <authorList>
            <person name="Varghese N."/>
            <person name="Submissions S."/>
        </authorList>
    </citation>
    <scope>NUCLEOTIDE SEQUENCE [LARGE SCALE GENOMIC DNA]</scope>
    <source>
        <strain evidence="3">DSM 26348</strain>
    </source>
</reference>